<feature type="region of interest" description="Disordered" evidence="1">
    <location>
        <begin position="178"/>
        <end position="200"/>
    </location>
</feature>
<keyword evidence="3" id="KW-1185">Reference proteome</keyword>
<proteinExistence type="predicted"/>
<reference evidence="3" key="1">
    <citation type="journal article" date="2017" name="Nat. Commun.">
        <title>The North American bullfrog draft genome provides insight into hormonal regulation of long noncoding RNA.</title>
        <authorList>
            <person name="Hammond S.A."/>
            <person name="Warren R.L."/>
            <person name="Vandervalk B.P."/>
            <person name="Kucuk E."/>
            <person name="Khan H."/>
            <person name="Gibb E.A."/>
            <person name="Pandoh P."/>
            <person name="Kirk H."/>
            <person name="Zhao Y."/>
            <person name="Jones M."/>
            <person name="Mungall A.J."/>
            <person name="Coope R."/>
            <person name="Pleasance S."/>
            <person name="Moore R.A."/>
            <person name="Holt R.A."/>
            <person name="Round J.M."/>
            <person name="Ohora S."/>
            <person name="Walle B.V."/>
            <person name="Veldhoen N."/>
            <person name="Helbing C.C."/>
            <person name="Birol I."/>
        </authorList>
    </citation>
    <scope>NUCLEOTIDE SEQUENCE [LARGE SCALE GENOMIC DNA]</scope>
</reference>
<dbReference type="Proteomes" id="UP000228934">
    <property type="component" value="Unassembled WGS sequence"/>
</dbReference>
<organism evidence="2 3">
    <name type="scientific">Aquarana catesbeiana</name>
    <name type="common">American bullfrog</name>
    <name type="synonym">Rana catesbeiana</name>
    <dbReference type="NCBI Taxonomy" id="8400"/>
    <lineage>
        <taxon>Eukaryota</taxon>
        <taxon>Metazoa</taxon>
        <taxon>Chordata</taxon>
        <taxon>Craniata</taxon>
        <taxon>Vertebrata</taxon>
        <taxon>Euteleostomi</taxon>
        <taxon>Amphibia</taxon>
        <taxon>Batrachia</taxon>
        <taxon>Anura</taxon>
        <taxon>Neobatrachia</taxon>
        <taxon>Ranoidea</taxon>
        <taxon>Ranidae</taxon>
        <taxon>Aquarana</taxon>
    </lineage>
</organism>
<evidence type="ECO:0000313" key="2">
    <source>
        <dbReference type="EMBL" id="PIO30418.1"/>
    </source>
</evidence>
<name>A0A2G9RR81_AQUCT</name>
<protein>
    <submittedName>
        <fullName evidence="2">Uncharacterized protein</fullName>
    </submittedName>
</protein>
<dbReference type="EMBL" id="KV933842">
    <property type="protein sequence ID" value="PIO30418.1"/>
    <property type="molecule type" value="Genomic_DNA"/>
</dbReference>
<gene>
    <name evidence="2" type="ORF">AB205_0140060</name>
</gene>
<feature type="compositionally biased region" description="Pro residues" evidence="1">
    <location>
        <begin position="130"/>
        <end position="146"/>
    </location>
</feature>
<sequence>MNQVVSLMWLFEDDPDDFCEHYSACSPQVIAECIVSAQSFVRQGDLKAQFVQPILSAWSDMMQSAPAKQTTSATKHQPTQMYVSPSPMSTSVAAQYTLLPTKYSYPVSAPCTYPAFNPPASSQLPTNPQELPPPTVISSPPYPNPPLQSAAPLTYRSSVAKPKKKQKFFPTKTILPVTQPASAPANPTQSDIPVPAFQPDVSVPALQPDVSVPAFQPDVSVPALQPDVSVPAFQPDVSVPALQP</sequence>
<feature type="region of interest" description="Disordered" evidence="1">
    <location>
        <begin position="120"/>
        <end position="150"/>
    </location>
</feature>
<feature type="non-terminal residue" evidence="2">
    <location>
        <position position="244"/>
    </location>
</feature>
<feature type="compositionally biased region" description="Polar residues" evidence="1">
    <location>
        <begin position="179"/>
        <end position="191"/>
    </location>
</feature>
<accession>A0A2G9RR81</accession>
<evidence type="ECO:0000313" key="3">
    <source>
        <dbReference type="Proteomes" id="UP000228934"/>
    </source>
</evidence>
<feature type="compositionally biased region" description="Polar residues" evidence="1">
    <location>
        <begin position="120"/>
        <end position="129"/>
    </location>
</feature>
<evidence type="ECO:0000256" key="1">
    <source>
        <dbReference type="SAM" id="MobiDB-lite"/>
    </source>
</evidence>
<dbReference type="AlphaFoldDB" id="A0A2G9RR81"/>